<sequence>MMYPTYGGYTPDTLPLSYPQGVFLDDLSTRTAISQAARRLSRGSGGQQRAGTAMRVSKPNSTNNSPRSSSTMSNRRRTMMGGDVWTGRKQQPMLDYLSIPQHQHIDSTPSRKEPTRPLSWHPSSYHVQIPQQPVFLQQTQHQQQQHHHHHQLAGLPFPTPNMYGVDSNDFYGSQAQFSPMMTSYSNDTSPSSTFSPLPLFSASENTQFAQSDGWDACQKPGHAYTGPDNQAVSEPFATLNNSSNAKTSDAYGLDWNTFIAHGFNNTTPPTPEAFSQTQQQPTVSEAAVSYEPLDEPEEEGEILVGMGLYDTPEKFAEDPQLNNYRTTVSSLLGSSYRPHEPQGKGLKLEETWEPPKAEDETEEDAEEEEEDEDDSE</sequence>
<accession>A0A0A1UUS9</accession>
<proteinExistence type="predicted"/>
<dbReference type="AlphaFoldDB" id="A0A0A1UUS9"/>
<protein>
    <submittedName>
        <fullName evidence="2">Uncharacterized protein</fullName>
    </submittedName>
</protein>
<dbReference type="EMBL" id="JELW01000011">
    <property type="protein sequence ID" value="EXV00753.1"/>
    <property type="molecule type" value="Genomic_DNA"/>
</dbReference>
<evidence type="ECO:0000313" key="3">
    <source>
        <dbReference type="Proteomes" id="UP000030151"/>
    </source>
</evidence>
<reference evidence="2 3" key="1">
    <citation type="submission" date="2014-02" db="EMBL/GenBank/DDBJ databases">
        <title>The genome sequence of the entomopathogenic fungus Metarhizium robertsii ARSEF 2575.</title>
        <authorList>
            <person name="Giuliano Garisto Donzelli B."/>
            <person name="Roe B.A."/>
            <person name="Macmil S.L."/>
            <person name="Krasnoff S.B."/>
            <person name="Gibson D.M."/>
        </authorList>
    </citation>
    <scope>NUCLEOTIDE SEQUENCE [LARGE SCALE GENOMIC DNA]</scope>
    <source>
        <strain evidence="2 3">ARSEF 2575</strain>
    </source>
</reference>
<organism evidence="2 3">
    <name type="scientific">Metarhizium robertsii</name>
    <dbReference type="NCBI Taxonomy" id="568076"/>
    <lineage>
        <taxon>Eukaryota</taxon>
        <taxon>Fungi</taxon>
        <taxon>Dikarya</taxon>
        <taxon>Ascomycota</taxon>
        <taxon>Pezizomycotina</taxon>
        <taxon>Sordariomycetes</taxon>
        <taxon>Hypocreomycetidae</taxon>
        <taxon>Hypocreales</taxon>
        <taxon>Clavicipitaceae</taxon>
        <taxon>Metarhizium</taxon>
    </lineage>
</organism>
<name>A0A0A1UUS9_9HYPO</name>
<dbReference type="eggNOG" id="ENOG502SYFI">
    <property type="taxonomic scope" value="Eukaryota"/>
</dbReference>
<dbReference type="OrthoDB" id="5378435at2759"/>
<feature type="region of interest" description="Disordered" evidence="1">
    <location>
        <begin position="36"/>
        <end position="78"/>
    </location>
</feature>
<feature type="compositionally biased region" description="Basic and acidic residues" evidence="1">
    <location>
        <begin position="337"/>
        <end position="358"/>
    </location>
</feature>
<gene>
    <name evidence="2" type="ORF">X797_006161</name>
</gene>
<evidence type="ECO:0000313" key="2">
    <source>
        <dbReference type="EMBL" id="EXV00753.1"/>
    </source>
</evidence>
<feature type="region of interest" description="Disordered" evidence="1">
    <location>
        <begin position="331"/>
        <end position="376"/>
    </location>
</feature>
<comment type="caution">
    <text evidence="2">The sequence shown here is derived from an EMBL/GenBank/DDBJ whole genome shotgun (WGS) entry which is preliminary data.</text>
</comment>
<feature type="compositionally biased region" description="Low complexity" evidence="1">
    <location>
        <begin position="59"/>
        <end position="73"/>
    </location>
</feature>
<feature type="compositionally biased region" description="Acidic residues" evidence="1">
    <location>
        <begin position="359"/>
        <end position="376"/>
    </location>
</feature>
<dbReference type="Proteomes" id="UP000030151">
    <property type="component" value="Unassembled WGS sequence"/>
</dbReference>
<evidence type="ECO:0000256" key="1">
    <source>
        <dbReference type="SAM" id="MobiDB-lite"/>
    </source>
</evidence>
<dbReference type="HOGENOM" id="CLU_049467_0_0_1"/>